<dbReference type="AlphaFoldDB" id="A0A1G5WU38"/>
<keyword evidence="2" id="KW-1185">Reference proteome</keyword>
<dbReference type="SUPFAM" id="SSF158446">
    <property type="entry name" value="IVS-encoded protein-like"/>
    <property type="match status" value="1"/>
</dbReference>
<dbReference type="Proteomes" id="UP000199689">
    <property type="component" value="Unassembled WGS sequence"/>
</dbReference>
<gene>
    <name evidence="1" type="ORF">SAMN02910343_01604</name>
</gene>
<dbReference type="InterPro" id="IPR036583">
    <property type="entry name" value="23S_rRNA_IVS_sf"/>
</dbReference>
<dbReference type="RefSeq" id="WP_091365584.1">
    <property type="nucleotide sequence ID" value="NZ_FMXA01000035.1"/>
</dbReference>
<organism evidence="1 2">
    <name type="scientific">Allisonella histaminiformans</name>
    <dbReference type="NCBI Taxonomy" id="209880"/>
    <lineage>
        <taxon>Bacteria</taxon>
        <taxon>Bacillati</taxon>
        <taxon>Bacillota</taxon>
        <taxon>Negativicutes</taxon>
        <taxon>Veillonellales</taxon>
        <taxon>Veillonellaceae</taxon>
        <taxon>Allisonella</taxon>
    </lineage>
</organism>
<protein>
    <submittedName>
        <fullName evidence="1">Four helix bundle protein</fullName>
    </submittedName>
</protein>
<dbReference type="Gene3D" id="1.20.1440.60">
    <property type="entry name" value="23S rRNA-intervening sequence"/>
    <property type="match status" value="1"/>
</dbReference>
<dbReference type="NCBIfam" id="TIGR02436">
    <property type="entry name" value="four helix bundle protein"/>
    <property type="match status" value="1"/>
</dbReference>
<dbReference type="Pfam" id="PF05635">
    <property type="entry name" value="23S_rRNA_IVP"/>
    <property type="match status" value="1"/>
</dbReference>
<reference evidence="1 2" key="1">
    <citation type="submission" date="2016-10" db="EMBL/GenBank/DDBJ databases">
        <authorList>
            <person name="de Groot N.N."/>
        </authorList>
    </citation>
    <scope>NUCLEOTIDE SEQUENCE [LARGE SCALE GENOMIC DNA]</scope>
    <source>
        <strain evidence="1 2">DSM 15230</strain>
    </source>
</reference>
<sequence>MKDHKDLIVWQKSMELTRIIYTLTKRFPQGEIFGLTNQIRRAVVSIPSNIAEGFGRNSDKQFIHFLKIAKGSAAELETQLLISRDLSYLTAKDAKSTLALYDEIARMLGALIRNIEKRVEKR</sequence>
<dbReference type="PANTHER" id="PTHR38471:SF2">
    <property type="entry name" value="FOUR HELIX BUNDLE PROTEIN"/>
    <property type="match status" value="1"/>
</dbReference>
<dbReference type="NCBIfam" id="NF008911">
    <property type="entry name" value="PRK12275.1-2"/>
    <property type="match status" value="1"/>
</dbReference>
<name>A0A1G5WU38_9FIRM</name>
<dbReference type="OrthoDB" id="160990at2"/>
<evidence type="ECO:0000313" key="1">
    <source>
        <dbReference type="EMBL" id="SDA61424.1"/>
    </source>
</evidence>
<dbReference type="STRING" id="209880.SAMN02910343_01604"/>
<proteinExistence type="predicted"/>
<dbReference type="GeneID" id="87756588"/>
<accession>A0A1G5WU38</accession>
<dbReference type="PANTHER" id="PTHR38471">
    <property type="entry name" value="FOUR HELIX BUNDLE PROTEIN"/>
    <property type="match status" value="1"/>
</dbReference>
<dbReference type="CDD" id="cd16377">
    <property type="entry name" value="23S_rRNA_IVP_like"/>
    <property type="match status" value="1"/>
</dbReference>
<evidence type="ECO:0000313" key="2">
    <source>
        <dbReference type="Proteomes" id="UP000199689"/>
    </source>
</evidence>
<dbReference type="InterPro" id="IPR012657">
    <property type="entry name" value="23S_rRNA-intervening_sequence"/>
</dbReference>
<dbReference type="EMBL" id="FMXA01000035">
    <property type="protein sequence ID" value="SDA61424.1"/>
    <property type="molecule type" value="Genomic_DNA"/>
</dbReference>